<sequence>MAKDMSLKGSTKTSHRLLKLPNEILQEIACILSTDRDILSFSLTCREIWERVFSPNSGIWHRRFQNQYDAPHGHSPGELKMEYQIRAIVLPQRIDSKKAHNGQKNLWMRVIQGMLVEFLTLPPSPGGVSKTYEKICNAPAMKSFLKAPAKEGSHSQVFCALQVCLTALALDPSISGQGCLRTDYDIGIVYSFYNRPDGRPLFGHKRLSLTTLLHMRNFWQHHLLSPHEITFHESFSLLPQDLMPKAPNANATDEVILGTSWLGYWSCIHPIPTMVEDLERRQSCADLLSHMDQVDPMTMEIDPCPAQPFWPSPFNDIIPQVGGPQAKRSYFKGKQKTFGGDADEHPNSVVGFIEPMDVPHGGFSGWTRICFVIYEQVTDDGYIEEENLLWIHGYEAVVIPGGNVMLGRWVDLRETSARGPVIFWGV</sequence>
<keyword evidence="3" id="KW-1185">Reference proteome</keyword>
<dbReference type="Proteomes" id="UP001141434">
    <property type="component" value="Unassembled WGS sequence"/>
</dbReference>
<dbReference type="EMBL" id="JAPMSZ010000012">
    <property type="protein sequence ID" value="KAJ5081440.1"/>
    <property type="molecule type" value="Genomic_DNA"/>
</dbReference>
<proteinExistence type="predicted"/>
<dbReference type="PROSITE" id="PS50181">
    <property type="entry name" value="FBOX"/>
    <property type="match status" value="1"/>
</dbReference>
<dbReference type="InterPro" id="IPR036047">
    <property type="entry name" value="F-box-like_dom_sf"/>
</dbReference>
<feature type="domain" description="F-box" evidence="1">
    <location>
        <begin position="14"/>
        <end position="63"/>
    </location>
</feature>
<organism evidence="2 3">
    <name type="scientific">Penicillium alfredii</name>
    <dbReference type="NCBI Taxonomy" id="1506179"/>
    <lineage>
        <taxon>Eukaryota</taxon>
        <taxon>Fungi</taxon>
        <taxon>Dikarya</taxon>
        <taxon>Ascomycota</taxon>
        <taxon>Pezizomycotina</taxon>
        <taxon>Eurotiomycetes</taxon>
        <taxon>Eurotiomycetidae</taxon>
        <taxon>Eurotiales</taxon>
        <taxon>Aspergillaceae</taxon>
        <taxon>Penicillium</taxon>
    </lineage>
</organism>
<reference evidence="2" key="2">
    <citation type="journal article" date="2023" name="IMA Fungus">
        <title>Comparative genomic study of the Penicillium genus elucidates a diverse pangenome and 15 lateral gene transfer events.</title>
        <authorList>
            <person name="Petersen C."/>
            <person name="Sorensen T."/>
            <person name="Nielsen M.R."/>
            <person name="Sondergaard T.E."/>
            <person name="Sorensen J.L."/>
            <person name="Fitzpatrick D.A."/>
            <person name="Frisvad J.C."/>
            <person name="Nielsen K.L."/>
        </authorList>
    </citation>
    <scope>NUCLEOTIDE SEQUENCE</scope>
    <source>
        <strain evidence="2">IBT 34128</strain>
    </source>
</reference>
<evidence type="ECO:0000259" key="1">
    <source>
        <dbReference type="PROSITE" id="PS50181"/>
    </source>
</evidence>
<dbReference type="SUPFAM" id="SSF81383">
    <property type="entry name" value="F-box domain"/>
    <property type="match status" value="1"/>
</dbReference>
<comment type="caution">
    <text evidence="2">The sequence shown here is derived from an EMBL/GenBank/DDBJ whole genome shotgun (WGS) entry which is preliminary data.</text>
</comment>
<evidence type="ECO:0000313" key="3">
    <source>
        <dbReference type="Proteomes" id="UP001141434"/>
    </source>
</evidence>
<gene>
    <name evidence="2" type="ORF">NUU61_009704</name>
</gene>
<protein>
    <recommendedName>
        <fullName evidence="1">F-box domain-containing protein</fullName>
    </recommendedName>
</protein>
<evidence type="ECO:0000313" key="2">
    <source>
        <dbReference type="EMBL" id="KAJ5081440.1"/>
    </source>
</evidence>
<dbReference type="RefSeq" id="XP_056506727.1">
    <property type="nucleotide sequence ID" value="XM_056660229.1"/>
</dbReference>
<dbReference type="GeneID" id="81399398"/>
<dbReference type="InterPro" id="IPR001810">
    <property type="entry name" value="F-box_dom"/>
</dbReference>
<name>A0A9W9EGQ9_9EURO</name>
<reference evidence="2" key="1">
    <citation type="submission" date="2022-11" db="EMBL/GenBank/DDBJ databases">
        <authorList>
            <person name="Petersen C."/>
        </authorList>
    </citation>
    <scope>NUCLEOTIDE SEQUENCE</scope>
    <source>
        <strain evidence="2">IBT 34128</strain>
    </source>
</reference>
<accession>A0A9W9EGQ9</accession>
<dbReference type="OrthoDB" id="3971593at2759"/>
<dbReference type="AlphaFoldDB" id="A0A9W9EGQ9"/>